<proteinExistence type="predicted"/>
<organism evidence="1 2">
    <name type="scientific">Gossypium raimondii</name>
    <name type="common">Peruvian cotton</name>
    <name type="synonym">Gossypium klotzschianum subsp. raimondii</name>
    <dbReference type="NCBI Taxonomy" id="29730"/>
    <lineage>
        <taxon>Eukaryota</taxon>
        <taxon>Viridiplantae</taxon>
        <taxon>Streptophyta</taxon>
        <taxon>Embryophyta</taxon>
        <taxon>Tracheophyta</taxon>
        <taxon>Spermatophyta</taxon>
        <taxon>Magnoliopsida</taxon>
        <taxon>eudicotyledons</taxon>
        <taxon>Gunneridae</taxon>
        <taxon>Pentapetalae</taxon>
        <taxon>rosids</taxon>
        <taxon>malvids</taxon>
        <taxon>Malvales</taxon>
        <taxon>Malvaceae</taxon>
        <taxon>Malvoideae</taxon>
        <taxon>Gossypium</taxon>
    </lineage>
</organism>
<accession>A0A0D2R667</accession>
<dbReference type="EMBL" id="CM001747">
    <property type="protein sequence ID" value="KJB46863.1"/>
    <property type="molecule type" value="Genomic_DNA"/>
</dbReference>
<dbReference type="eggNOG" id="KOG0627">
    <property type="taxonomic scope" value="Eukaryota"/>
</dbReference>
<dbReference type="Gramene" id="KJB46863">
    <property type="protein sequence ID" value="KJB46863"/>
    <property type="gene ID" value="B456_008G002300"/>
</dbReference>
<reference evidence="1 2" key="1">
    <citation type="journal article" date="2012" name="Nature">
        <title>Repeated polyploidization of Gossypium genomes and the evolution of spinnable cotton fibres.</title>
        <authorList>
            <person name="Paterson A.H."/>
            <person name="Wendel J.F."/>
            <person name="Gundlach H."/>
            <person name="Guo H."/>
            <person name="Jenkins J."/>
            <person name="Jin D."/>
            <person name="Llewellyn D."/>
            <person name="Showmaker K.C."/>
            <person name="Shu S."/>
            <person name="Udall J."/>
            <person name="Yoo M.J."/>
            <person name="Byers R."/>
            <person name="Chen W."/>
            <person name="Doron-Faigenboim A."/>
            <person name="Duke M.V."/>
            <person name="Gong L."/>
            <person name="Grimwood J."/>
            <person name="Grover C."/>
            <person name="Grupp K."/>
            <person name="Hu G."/>
            <person name="Lee T.H."/>
            <person name="Li J."/>
            <person name="Lin L."/>
            <person name="Liu T."/>
            <person name="Marler B.S."/>
            <person name="Page J.T."/>
            <person name="Roberts A.W."/>
            <person name="Romanel E."/>
            <person name="Sanders W.S."/>
            <person name="Szadkowski E."/>
            <person name="Tan X."/>
            <person name="Tang H."/>
            <person name="Xu C."/>
            <person name="Wang J."/>
            <person name="Wang Z."/>
            <person name="Zhang D."/>
            <person name="Zhang L."/>
            <person name="Ashrafi H."/>
            <person name="Bedon F."/>
            <person name="Bowers J.E."/>
            <person name="Brubaker C.L."/>
            <person name="Chee P.W."/>
            <person name="Das S."/>
            <person name="Gingle A.R."/>
            <person name="Haigler C.H."/>
            <person name="Harker D."/>
            <person name="Hoffmann L.V."/>
            <person name="Hovav R."/>
            <person name="Jones D.C."/>
            <person name="Lemke C."/>
            <person name="Mansoor S."/>
            <person name="ur Rahman M."/>
            <person name="Rainville L.N."/>
            <person name="Rambani A."/>
            <person name="Reddy U.K."/>
            <person name="Rong J.K."/>
            <person name="Saranga Y."/>
            <person name="Scheffler B.E."/>
            <person name="Scheffler J.A."/>
            <person name="Stelly D.M."/>
            <person name="Triplett B.A."/>
            <person name="Van Deynze A."/>
            <person name="Vaslin M.F."/>
            <person name="Waghmare V.N."/>
            <person name="Walford S.A."/>
            <person name="Wright R.J."/>
            <person name="Zaki E.A."/>
            <person name="Zhang T."/>
            <person name="Dennis E.S."/>
            <person name="Mayer K.F."/>
            <person name="Peterson D.G."/>
            <person name="Rokhsar D.S."/>
            <person name="Wang X."/>
            <person name="Schmutz J."/>
        </authorList>
    </citation>
    <scope>NUCLEOTIDE SEQUENCE [LARGE SCALE GENOMIC DNA]</scope>
</reference>
<evidence type="ECO:0000313" key="2">
    <source>
        <dbReference type="Proteomes" id="UP000032304"/>
    </source>
</evidence>
<dbReference type="Proteomes" id="UP000032304">
    <property type="component" value="Chromosome 8"/>
</dbReference>
<evidence type="ECO:0000313" key="1">
    <source>
        <dbReference type="EMBL" id="KJB46863.1"/>
    </source>
</evidence>
<name>A0A0D2R667_GOSRA</name>
<dbReference type="OMA" id="LEFGHYG"/>
<sequence>MQNPAFLNQLLQQKEERMELEEAMCKKRRRLRPVSFVHVGESSRSSGGGSNPVKTEVLEFGHYGYEVSVMEALALEMQEGAGDKAENRERQGKVLDQRFREELLNERFEGGEDENMNVNVLVDQLGYLGSTPKQRR</sequence>
<gene>
    <name evidence="1" type="ORF">B456_008G002300</name>
</gene>
<protein>
    <submittedName>
        <fullName evidence="1">Uncharacterized protein</fullName>
    </submittedName>
</protein>
<dbReference type="STRING" id="29730.A0A0D2R667"/>
<dbReference type="AlphaFoldDB" id="A0A0D2R667"/>
<keyword evidence="2" id="KW-1185">Reference proteome</keyword>